<sequence length="127" mass="14491">MSVRFWQSRTVDDRELARWQKHEQEHGYIRARLHLLSTHEGGRSVPIFSGYRSSWGFPQEVHEYVHDGPLLIEDQDTLSPGEVATVRLHPLVPDYWPEVSVGLSLGMFEGSRKVGEAVVIEVVEPSN</sequence>
<comment type="caution">
    <text evidence="3">The sequence shown here is derived from an EMBL/GenBank/DDBJ whole genome shotgun (WGS) entry which is preliminary data.</text>
</comment>
<protein>
    <recommendedName>
        <fullName evidence="5">Translation elongation factor EFTu/EF1A C-terminal domain-containing protein</fullName>
    </recommendedName>
</protein>
<evidence type="ECO:0000313" key="4">
    <source>
        <dbReference type="Proteomes" id="UP001596087"/>
    </source>
</evidence>
<organism evidence="3 4">
    <name type="scientific">Nocardioides taihuensis</name>
    <dbReference type="NCBI Taxonomy" id="1835606"/>
    <lineage>
        <taxon>Bacteria</taxon>
        <taxon>Bacillati</taxon>
        <taxon>Actinomycetota</taxon>
        <taxon>Actinomycetes</taxon>
        <taxon>Propionibacteriales</taxon>
        <taxon>Nocardioidaceae</taxon>
        <taxon>Nocardioides</taxon>
    </lineage>
</organism>
<proteinExistence type="predicted"/>
<evidence type="ECO:0000256" key="1">
    <source>
        <dbReference type="ARBA" id="ARBA00022741"/>
    </source>
</evidence>
<reference evidence="4" key="1">
    <citation type="journal article" date="2019" name="Int. J. Syst. Evol. Microbiol.">
        <title>The Global Catalogue of Microorganisms (GCM) 10K type strain sequencing project: providing services to taxonomists for standard genome sequencing and annotation.</title>
        <authorList>
            <consortium name="The Broad Institute Genomics Platform"/>
            <consortium name="The Broad Institute Genome Sequencing Center for Infectious Disease"/>
            <person name="Wu L."/>
            <person name="Ma J."/>
        </authorList>
    </citation>
    <scope>NUCLEOTIDE SEQUENCE [LARGE SCALE GENOMIC DNA]</scope>
    <source>
        <strain evidence="4">DFY41</strain>
    </source>
</reference>
<name>A0ABW0BEN6_9ACTN</name>
<dbReference type="RefSeq" id="WP_378586741.1">
    <property type="nucleotide sequence ID" value="NZ_JBHSKD010000004.1"/>
</dbReference>
<dbReference type="EMBL" id="JBHSKD010000004">
    <property type="protein sequence ID" value="MFC5175648.1"/>
    <property type="molecule type" value="Genomic_DNA"/>
</dbReference>
<dbReference type="SUPFAM" id="SSF50465">
    <property type="entry name" value="EF-Tu/eEF-1alpha/eIF2-gamma C-terminal domain"/>
    <property type="match status" value="1"/>
</dbReference>
<evidence type="ECO:0008006" key="5">
    <source>
        <dbReference type="Google" id="ProtNLM"/>
    </source>
</evidence>
<keyword evidence="1" id="KW-0547">Nucleotide-binding</keyword>
<dbReference type="InterPro" id="IPR009001">
    <property type="entry name" value="Transl_elong_EF1A/Init_IF2_C"/>
</dbReference>
<dbReference type="Gene3D" id="2.40.30.10">
    <property type="entry name" value="Translation factors"/>
    <property type="match status" value="1"/>
</dbReference>
<dbReference type="Proteomes" id="UP001596087">
    <property type="component" value="Unassembled WGS sequence"/>
</dbReference>
<keyword evidence="4" id="KW-1185">Reference proteome</keyword>
<gene>
    <name evidence="3" type="ORF">ACFPGP_03125</name>
</gene>
<evidence type="ECO:0000313" key="3">
    <source>
        <dbReference type="EMBL" id="MFC5175648.1"/>
    </source>
</evidence>
<evidence type="ECO:0000256" key="2">
    <source>
        <dbReference type="ARBA" id="ARBA00023134"/>
    </source>
</evidence>
<accession>A0ABW0BEN6</accession>
<keyword evidence="2" id="KW-0342">GTP-binding</keyword>